<protein>
    <recommendedName>
        <fullName evidence="22">Sialin</fullName>
    </recommendedName>
    <alternativeName>
        <fullName evidence="25">H(+)/nitrate cotransporter</fullName>
    </alternativeName>
    <alternativeName>
        <fullName evidence="23">H(+)/sialic acid cotransporter</fullName>
    </alternativeName>
    <alternativeName>
        <fullName evidence="24">Vesicular excitatory amino acid transporter</fullName>
    </alternativeName>
</protein>
<feature type="transmembrane region" description="Helical" evidence="27">
    <location>
        <begin position="416"/>
        <end position="444"/>
    </location>
</feature>
<dbReference type="FunFam" id="1.20.1250.20:FF:000067">
    <property type="entry name" value="sialin isoform X2"/>
    <property type="match status" value="1"/>
</dbReference>
<feature type="transmembrane region" description="Helical" evidence="27">
    <location>
        <begin position="502"/>
        <end position="522"/>
    </location>
</feature>
<feature type="domain" description="Major facilitator superfamily (MFS) profile" evidence="28">
    <location>
        <begin position="49"/>
        <end position="526"/>
    </location>
</feature>
<keyword evidence="8" id="KW-0769">Symport</keyword>
<dbReference type="GO" id="GO:0046942">
    <property type="term" value="P:carboxylic acid transport"/>
    <property type="evidence" value="ECO:0007669"/>
    <property type="project" value="UniProtKB-ARBA"/>
</dbReference>
<evidence type="ECO:0000256" key="21">
    <source>
        <dbReference type="ARBA" id="ARBA00056891"/>
    </source>
</evidence>
<organism evidence="29 30">
    <name type="scientific">Elysia crispata</name>
    <name type="common">lettuce slug</name>
    <dbReference type="NCBI Taxonomy" id="231223"/>
    <lineage>
        <taxon>Eukaryota</taxon>
        <taxon>Metazoa</taxon>
        <taxon>Spiralia</taxon>
        <taxon>Lophotrochozoa</taxon>
        <taxon>Mollusca</taxon>
        <taxon>Gastropoda</taxon>
        <taxon>Heterobranchia</taxon>
        <taxon>Euthyneura</taxon>
        <taxon>Panpulmonata</taxon>
        <taxon>Sacoglossa</taxon>
        <taxon>Placobranchoidea</taxon>
        <taxon>Plakobranchidae</taxon>
        <taxon>Elysia</taxon>
    </lineage>
</organism>
<reference evidence="29" key="1">
    <citation type="journal article" date="2023" name="G3 (Bethesda)">
        <title>A reference genome for the long-term kleptoplast-retaining sea slug Elysia crispata morphotype clarki.</title>
        <authorList>
            <person name="Eastman K.E."/>
            <person name="Pendleton A.L."/>
            <person name="Shaikh M.A."/>
            <person name="Suttiyut T."/>
            <person name="Ogas R."/>
            <person name="Tomko P."/>
            <person name="Gavelis G."/>
            <person name="Widhalm J.R."/>
            <person name="Wisecaver J.H."/>
        </authorList>
    </citation>
    <scope>NUCLEOTIDE SEQUENCE</scope>
    <source>
        <strain evidence="29">ECLA1</strain>
    </source>
</reference>
<comment type="catalytic activity">
    <reaction evidence="19">
        <text>L-glutamate(out) = L-glutamate(in)</text>
        <dbReference type="Rhea" id="RHEA:66336"/>
        <dbReference type="ChEBI" id="CHEBI:29985"/>
    </reaction>
    <physiologicalReaction direction="left-to-right" evidence="19">
        <dbReference type="Rhea" id="RHEA:66337"/>
    </physiologicalReaction>
</comment>
<evidence type="ECO:0000256" key="24">
    <source>
        <dbReference type="ARBA" id="ARBA00081195"/>
    </source>
</evidence>
<dbReference type="PROSITE" id="PS50850">
    <property type="entry name" value="MFS"/>
    <property type="match status" value="1"/>
</dbReference>
<evidence type="ECO:0000256" key="13">
    <source>
        <dbReference type="ARBA" id="ARBA00023228"/>
    </source>
</evidence>
<keyword evidence="7 27" id="KW-0812">Transmembrane</keyword>
<evidence type="ECO:0000256" key="19">
    <source>
        <dbReference type="ARBA" id="ARBA00051447"/>
    </source>
</evidence>
<dbReference type="PANTHER" id="PTHR11662">
    <property type="entry name" value="SOLUTE CARRIER FAMILY 17"/>
    <property type="match status" value="1"/>
</dbReference>
<comment type="catalytic activity">
    <reaction evidence="18">
        <text>N-acetyl-L-aspartyl-L-glutamate(out) = N-acetyl-L-aspartyl-L-glutamate(in)</text>
        <dbReference type="Rhea" id="RHEA:72599"/>
        <dbReference type="ChEBI" id="CHEBI:76931"/>
    </reaction>
    <physiologicalReaction direction="left-to-right" evidence="18">
        <dbReference type="Rhea" id="RHEA:72600"/>
    </physiologicalReaction>
</comment>
<dbReference type="Proteomes" id="UP001283361">
    <property type="component" value="Unassembled WGS sequence"/>
</dbReference>
<dbReference type="FunFam" id="1.20.1250.20:FF:000003">
    <property type="entry name" value="Solute carrier family 17 member 3"/>
    <property type="match status" value="1"/>
</dbReference>
<dbReference type="GO" id="GO:0030672">
    <property type="term" value="C:synaptic vesicle membrane"/>
    <property type="evidence" value="ECO:0007669"/>
    <property type="project" value="UniProtKB-SubCell"/>
</dbReference>
<comment type="catalytic activity">
    <reaction evidence="20">
        <text>D-glucuronate(out) + H(+)(out) = D-glucuronate(in) + H(+)(in)</text>
        <dbReference type="Rhea" id="RHEA:72591"/>
        <dbReference type="ChEBI" id="CHEBI:15378"/>
        <dbReference type="ChEBI" id="CHEBI:58720"/>
    </reaction>
    <physiologicalReaction direction="left-to-right" evidence="20">
        <dbReference type="Rhea" id="RHEA:72592"/>
    </physiologicalReaction>
</comment>
<keyword evidence="13" id="KW-0458">Lysosome</keyword>
<accession>A0AAE1BCF2</accession>
<keyword evidence="5" id="KW-0813">Transport</keyword>
<feature type="transmembrane region" description="Helical" evidence="27">
    <location>
        <begin position="273"/>
        <end position="292"/>
    </location>
</feature>
<keyword evidence="14" id="KW-0968">Cytoplasmic vesicle</keyword>
<evidence type="ECO:0000256" key="9">
    <source>
        <dbReference type="ARBA" id="ARBA00022989"/>
    </source>
</evidence>
<evidence type="ECO:0000256" key="6">
    <source>
        <dbReference type="ARBA" id="ARBA00022475"/>
    </source>
</evidence>
<feature type="transmembrane region" description="Helical" evidence="27">
    <location>
        <begin position="464"/>
        <end position="490"/>
    </location>
</feature>
<feature type="transmembrane region" description="Helical" evidence="27">
    <location>
        <begin position="179"/>
        <end position="196"/>
    </location>
</feature>
<evidence type="ECO:0000256" key="18">
    <source>
        <dbReference type="ARBA" id="ARBA00051403"/>
    </source>
</evidence>
<dbReference type="SUPFAM" id="SSF103473">
    <property type="entry name" value="MFS general substrate transporter"/>
    <property type="match status" value="1"/>
</dbReference>
<gene>
    <name evidence="29" type="ORF">RRG08_051701</name>
</gene>
<evidence type="ECO:0000256" key="12">
    <source>
        <dbReference type="ARBA" id="ARBA00023180"/>
    </source>
</evidence>
<feature type="transmembrane region" description="Helical" evidence="27">
    <location>
        <begin position="333"/>
        <end position="352"/>
    </location>
</feature>
<comment type="function">
    <text evidence="21">Receptor for CM101, a polysaccharide produced by group B Streptococcus with antipathoangiogenic properties.</text>
</comment>
<keyword evidence="30" id="KW-1185">Reference proteome</keyword>
<evidence type="ECO:0000313" key="29">
    <source>
        <dbReference type="EMBL" id="KAK3802946.1"/>
    </source>
</evidence>
<evidence type="ECO:0000256" key="8">
    <source>
        <dbReference type="ARBA" id="ARBA00022847"/>
    </source>
</evidence>
<comment type="subcellular location">
    <subcellularLocation>
        <location evidence="2">Basolateral cell membrane</location>
        <topology evidence="2">Multi-pass membrane protein</topology>
    </subcellularLocation>
    <subcellularLocation>
        <location evidence="3">Cytoplasmic vesicle</location>
        <location evidence="3">Secretory vesicle membrane</location>
        <topology evidence="3">Multi-pass membrane protein</topology>
    </subcellularLocation>
    <subcellularLocation>
        <location evidence="1">Cytoplasmic vesicle</location>
        <location evidence="1">Secretory vesicle</location>
        <location evidence="1">Synaptic vesicle membrane</location>
    </subcellularLocation>
    <subcellularLocation>
        <location evidence="4">Lysosome membrane</location>
    </subcellularLocation>
</comment>
<evidence type="ECO:0000256" key="3">
    <source>
        <dbReference type="ARBA" id="ARBA00004638"/>
    </source>
</evidence>
<dbReference type="InterPro" id="IPR050382">
    <property type="entry name" value="MFS_Na/Anion_cotransporter"/>
</dbReference>
<dbReference type="GO" id="GO:0006820">
    <property type="term" value="P:monoatomic anion transport"/>
    <property type="evidence" value="ECO:0007669"/>
    <property type="project" value="TreeGrafter"/>
</dbReference>
<comment type="catalytic activity">
    <reaction evidence="15">
        <text>2 nitrate(out) + H(+)(out) = 2 nitrate(in) + H(+)(in)</text>
        <dbReference type="Rhea" id="RHEA:71539"/>
        <dbReference type="ChEBI" id="CHEBI:15378"/>
        <dbReference type="ChEBI" id="CHEBI:17632"/>
    </reaction>
    <physiologicalReaction direction="left-to-right" evidence="15">
        <dbReference type="Rhea" id="RHEA:71540"/>
    </physiologicalReaction>
</comment>
<dbReference type="Pfam" id="PF07690">
    <property type="entry name" value="MFS_1"/>
    <property type="match status" value="1"/>
</dbReference>
<dbReference type="GO" id="GO:0016323">
    <property type="term" value="C:basolateral plasma membrane"/>
    <property type="evidence" value="ECO:0007669"/>
    <property type="project" value="UniProtKB-SubCell"/>
</dbReference>
<evidence type="ECO:0000256" key="10">
    <source>
        <dbReference type="ARBA" id="ARBA00023018"/>
    </source>
</evidence>
<evidence type="ECO:0000256" key="23">
    <source>
        <dbReference type="ARBA" id="ARBA00080244"/>
    </source>
</evidence>
<dbReference type="GO" id="GO:0005765">
    <property type="term" value="C:lysosomal membrane"/>
    <property type="evidence" value="ECO:0007669"/>
    <property type="project" value="UniProtKB-SubCell"/>
</dbReference>
<dbReference type="EMBL" id="JAWDGP010000204">
    <property type="protein sequence ID" value="KAK3802946.1"/>
    <property type="molecule type" value="Genomic_DNA"/>
</dbReference>
<evidence type="ECO:0000313" key="30">
    <source>
        <dbReference type="Proteomes" id="UP001283361"/>
    </source>
</evidence>
<evidence type="ECO:0000256" key="1">
    <source>
        <dbReference type="ARBA" id="ARBA00004432"/>
    </source>
</evidence>
<evidence type="ECO:0000256" key="20">
    <source>
        <dbReference type="ARBA" id="ARBA00051612"/>
    </source>
</evidence>
<comment type="catalytic activity">
    <reaction evidence="17">
        <text>N-acetylneuraminate(in) + H(+)(in) = N-acetylneuraminate(out) + H(+)(out)</text>
        <dbReference type="Rhea" id="RHEA:28987"/>
        <dbReference type="ChEBI" id="CHEBI:15378"/>
        <dbReference type="ChEBI" id="CHEBI:35418"/>
    </reaction>
    <physiologicalReaction direction="right-to-left" evidence="17">
        <dbReference type="Rhea" id="RHEA:28989"/>
    </physiologicalReaction>
</comment>
<keyword evidence="6" id="KW-1003">Cell membrane</keyword>
<keyword evidence="11 27" id="KW-0472">Membrane</keyword>
<evidence type="ECO:0000256" key="14">
    <source>
        <dbReference type="ARBA" id="ARBA00023329"/>
    </source>
</evidence>
<keyword evidence="9 27" id="KW-1133">Transmembrane helix</keyword>
<keyword evidence="12" id="KW-0325">Glycoprotein</keyword>
<evidence type="ECO:0000259" key="28">
    <source>
        <dbReference type="PROSITE" id="PS50850"/>
    </source>
</evidence>
<feature type="region of interest" description="Disordered" evidence="26">
    <location>
        <begin position="542"/>
        <end position="564"/>
    </location>
</feature>
<sequence length="564" mass="60822">MASCERYASHVNKAADENTPLVSRQRDGSIVFQHSPPTALPKGWGSRHTMTFLAFLGFINVYSMRVGLSVAMVAMVNSTSSSPSSFHSHTGNSSLVKSLLQHQSGEDAWILSSGDALEPDTNGTCPSPPGWGNSTSDKPGEFHWDEQTQGNILGAFFYGYMVSQIPGGWLATRFGGKKIFGLGVFCTAVLSLLTPLAARTSLYLLVALRVTCGLVQGITYPATHSMFGIWAPQYEKSYLVVLAYAGGDVGTVLSLAVSGVLCDSDMAGGWPSVFYLFGTLGVLWTICWMVFVHDSPASHPRISEVERTYIEGSIGKVTTPGSPPWGKIFSSSAVWGLATAQFASNWGLYVFLTCLPTYMKEILKFDIKTNGYLSAIPYACSWVVKMLAASAADFVRQRGFLSTKNTRKLFQTLGCLLPAGMVLLVGYVGCDHAAAVATLTLYMGFRGLVNGGFTVNHLDIAPKFSGILMAISNTFATIPGFVSPLLVGALTKQNQTRDQWQIVFYITASIFVVGASIFLLFGQGEVQPWGALDCAPVVVPESPSVNDVSDDPETDEQDKRLRDN</sequence>
<feature type="transmembrane region" description="Helical" evidence="27">
    <location>
        <begin position="152"/>
        <end position="172"/>
    </location>
</feature>
<evidence type="ECO:0000256" key="11">
    <source>
        <dbReference type="ARBA" id="ARBA00023136"/>
    </source>
</evidence>
<evidence type="ECO:0000256" key="7">
    <source>
        <dbReference type="ARBA" id="ARBA00022692"/>
    </source>
</evidence>
<dbReference type="CDD" id="cd17318">
    <property type="entry name" value="MFS_SLC17"/>
    <property type="match status" value="1"/>
</dbReference>
<proteinExistence type="predicted"/>
<dbReference type="AlphaFoldDB" id="A0AAE1BCF2"/>
<evidence type="ECO:0000256" key="16">
    <source>
        <dbReference type="ARBA" id="ARBA00050554"/>
    </source>
</evidence>
<dbReference type="PANTHER" id="PTHR11662:SF454">
    <property type="entry name" value="SIALIN-LIKE"/>
    <property type="match status" value="1"/>
</dbReference>
<evidence type="ECO:0000256" key="22">
    <source>
        <dbReference type="ARBA" id="ARBA00069713"/>
    </source>
</evidence>
<dbReference type="GO" id="GO:0016324">
    <property type="term" value="C:apical plasma membrane"/>
    <property type="evidence" value="ECO:0007669"/>
    <property type="project" value="TreeGrafter"/>
</dbReference>
<evidence type="ECO:0000256" key="27">
    <source>
        <dbReference type="SAM" id="Phobius"/>
    </source>
</evidence>
<dbReference type="InterPro" id="IPR036259">
    <property type="entry name" value="MFS_trans_sf"/>
</dbReference>
<evidence type="ECO:0000256" key="15">
    <source>
        <dbReference type="ARBA" id="ARBA00050101"/>
    </source>
</evidence>
<dbReference type="InterPro" id="IPR011701">
    <property type="entry name" value="MFS"/>
</dbReference>
<evidence type="ECO:0000256" key="26">
    <source>
        <dbReference type="SAM" id="MobiDB-lite"/>
    </source>
</evidence>
<comment type="caution">
    <text evidence="29">The sequence shown here is derived from an EMBL/GenBank/DDBJ whole genome shotgun (WGS) entry which is preliminary data.</text>
</comment>
<dbReference type="GO" id="GO:0015293">
    <property type="term" value="F:symporter activity"/>
    <property type="evidence" value="ECO:0007669"/>
    <property type="project" value="UniProtKB-KW"/>
</dbReference>
<dbReference type="InterPro" id="IPR020846">
    <property type="entry name" value="MFS_dom"/>
</dbReference>
<evidence type="ECO:0000256" key="2">
    <source>
        <dbReference type="ARBA" id="ARBA00004554"/>
    </source>
</evidence>
<evidence type="ECO:0000256" key="25">
    <source>
        <dbReference type="ARBA" id="ARBA00081925"/>
    </source>
</evidence>
<dbReference type="Gene3D" id="1.20.1250.20">
    <property type="entry name" value="MFS general substrate transporter like domains"/>
    <property type="match status" value="2"/>
</dbReference>
<evidence type="ECO:0000256" key="4">
    <source>
        <dbReference type="ARBA" id="ARBA00004656"/>
    </source>
</evidence>
<name>A0AAE1BCF2_9GAST</name>
<feature type="transmembrane region" description="Helical" evidence="27">
    <location>
        <begin position="52"/>
        <end position="76"/>
    </location>
</feature>
<evidence type="ECO:0000256" key="17">
    <source>
        <dbReference type="ARBA" id="ARBA00050625"/>
    </source>
</evidence>
<evidence type="ECO:0000256" key="5">
    <source>
        <dbReference type="ARBA" id="ARBA00022448"/>
    </source>
</evidence>
<comment type="catalytic activity">
    <reaction evidence="16">
        <text>L-aspartate(out) = L-aspartate(in)</text>
        <dbReference type="Rhea" id="RHEA:66332"/>
        <dbReference type="ChEBI" id="CHEBI:29991"/>
    </reaction>
    <physiologicalReaction direction="left-to-right" evidence="16">
        <dbReference type="Rhea" id="RHEA:66333"/>
    </physiologicalReaction>
</comment>
<feature type="transmembrane region" description="Helical" evidence="27">
    <location>
        <begin position="241"/>
        <end position="261"/>
    </location>
</feature>
<keyword evidence="10" id="KW-0770">Synapse</keyword>